<keyword evidence="2" id="KW-1185">Reference proteome</keyword>
<reference evidence="1" key="1">
    <citation type="submission" date="2023-10" db="EMBL/GenBank/DDBJ databases">
        <authorList>
            <person name="Domelevo Entfellner J.-B."/>
        </authorList>
    </citation>
    <scope>NUCLEOTIDE SEQUENCE</scope>
</reference>
<dbReference type="Proteomes" id="UP001189624">
    <property type="component" value="Chromosome 8"/>
</dbReference>
<dbReference type="AlphaFoldDB" id="A0AA86SU30"/>
<name>A0AA86SU30_9FABA</name>
<feature type="non-terminal residue" evidence="1">
    <location>
        <position position="1"/>
    </location>
</feature>
<dbReference type="EMBL" id="OY731405">
    <property type="protein sequence ID" value="CAJ1972763.1"/>
    <property type="molecule type" value="Genomic_DNA"/>
</dbReference>
<proteinExistence type="predicted"/>
<gene>
    <name evidence="1" type="ORF">AYBTSS11_LOCUS24817</name>
</gene>
<dbReference type="Gramene" id="rna-AYBTSS11_LOCUS24817">
    <property type="protein sequence ID" value="CAJ1972763.1"/>
    <property type="gene ID" value="gene-AYBTSS11_LOCUS24817"/>
</dbReference>
<organism evidence="1 2">
    <name type="scientific">Sphenostylis stenocarpa</name>
    <dbReference type="NCBI Taxonomy" id="92480"/>
    <lineage>
        <taxon>Eukaryota</taxon>
        <taxon>Viridiplantae</taxon>
        <taxon>Streptophyta</taxon>
        <taxon>Embryophyta</taxon>
        <taxon>Tracheophyta</taxon>
        <taxon>Spermatophyta</taxon>
        <taxon>Magnoliopsida</taxon>
        <taxon>eudicotyledons</taxon>
        <taxon>Gunneridae</taxon>
        <taxon>Pentapetalae</taxon>
        <taxon>rosids</taxon>
        <taxon>fabids</taxon>
        <taxon>Fabales</taxon>
        <taxon>Fabaceae</taxon>
        <taxon>Papilionoideae</taxon>
        <taxon>50 kb inversion clade</taxon>
        <taxon>NPAAA clade</taxon>
        <taxon>indigoferoid/millettioid clade</taxon>
        <taxon>Phaseoleae</taxon>
        <taxon>Sphenostylis</taxon>
    </lineage>
</organism>
<protein>
    <submittedName>
        <fullName evidence="1">Uncharacterized protein</fullName>
    </submittedName>
</protein>
<accession>A0AA86SU30</accession>
<evidence type="ECO:0000313" key="1">
    <source>
        <dbReference type="EMBL" id="CAJ1972763.1"/>
    </source>
</evidence>
<sequence>IRCHFKEISKSICGKETEKIRINIKTVDSRKNNSTLTSWDPPTVSFRGERAGTARELFPNALHTSLHHNCQIQGRGTMNPCEEWAPLEECDK</sequence>
<evidence type="ECO:0000313" key="2">
    <source>
        <dbReference type="Proteomes" id="UP001189624"/>
    </source>
</evidence>